<dbReference type="Pfam" id="PF14223">
    <property type="entry name" value="Retrotran_gag_2"/>
    <property type="match status" value="1"/>
</dbReference>
<name>A0AAV1TM52_9STRA</name>
<dbReference type="EMBL" id="CAKLBY020000065">
    <property type="protein sequence ID" value="CAK7922250.1"/>
    <property type="molecule type" value="Genomic_DNA"/>
</dbReference>
<evidence type="ECO:0000313" key="2">
    <source>
        <dbReference type="Proteomes" id="UP001162060"/>
    </source>
</evidence>
<evidence type="ECO:0000313" key="1">
    <source>
        <dbReference type="EMBL" id="CAK7922250.1"/>
    </source>
</evidence>
<dbReference type="AlphaFoldDB" id="A0AAV1TM52"/>
<reference evidence="1" key="1">
    <citation type="submission" date="2024-01" db="EMBL/GenBank/DDBJ databases">
        <authorList>
            <person name="Webb A."/>
        </authorList>
    </citation>
    <scope>NUCLEOTIDE SEQUENCE</scope>
    <source>
        <strain evidence="1">Pm1</strain>
    </source>
</reference>
<organism evidence="1 2">
    <name type="scientific">Peronospora matthiolae</name>
    <dbReference type="NCBI Taxonomy" id="2874970"/>
    <lineage>
        <taxon>Eukaryota</taxon>
        <taxon>Sar</taxon>
        <taxon>Stramenopiles</taxon>
        <taxon>Oomycota</taxon>
        <taxon>Peronosporomycetes</taxon>
        <taxon>Peronosporales</taxon>
        <taxon>Peronosporaceae</taxon>
        <taxon>Peronospora</taxon>
    </lineage>
</organism>
<sequence length="58" mass="6425">MLDKVDGVLGYIKKIKTLADQLDAVGALVSKKDLMIMLIGSLRESYQLLSMALNPRMD</sequence>
<dbReference type="Proteomes" id="UP001162060">
    <property type="component" value="Unassembled WGS sequence"/>
</dbReference>
<comment type="caution">
    <text evidence="1">The sequence shown here is derived from an EMBL/GenBank/DDBJ whole genome shotgun (WGS) entry which is preliminary data.</text>
</comment>
<accession>A0AAV1TM52</accession>
<gene>
    <name evidence="1" type="ORF">PM001_LOCUS7533</name>
</gene>
<protein>
    <submittedName>
        <fullName evidence="1">Uncharacterized protein</fullName>
    </submittedName>
</protein>
<proteinExistence type="predicted"/>